<gene>
    <name evidence="1" type="ORF">O6H91_19G008700</name>
</gene>
<evidence type="ECO:0000313" key="1">
    <source>
        <dbReference type="EMBL" id="KAJ7520514.1"/>
    </source>
</evidence>
<reference evidence="2" key="1">
    <citation type="journal article" date="2024" name="Proc. Natl. Acad. Sci. U.S.A.">
        <title>Extraordinary preservation of gene collinearity over three hundred million years revealed in homosporous lycophytes.</title>
        <authorList>
            <person name="Li C."/>
            <person name="Wickell D."/>
            <person name="Kuo L.Y."/>
            <person name="Chen X."/>
            <person name="Nie B."/>
            <person name="Liao X."/>
            <person name="Peng D."/>
            <person name="Ji J."/>
            <person name="Jenkins J."/>
            <person name="Williams M."/>
            <person name="Shu S."/>
            <person name="Plott C."/>
            <person name="Barry K."/>
            <person name="Rajasekar S."/>
            <person name="Grimwood J."/>
            <person name="Han X."/>
            <person name="Sun S."/>
            <person name="Hou Z."/>
            <person name="He W."/>
            <person name="Dai G."/>
            <person name="Sun C."/>
            <person name="Schmutz J."/>
            <person name="Leebens-Mack J.H."/>
            <person name="Li F.W."/>
            <person name="Wang L."/>
        </authorList>
    </citation>
    <scope>NUCLEOTIDE SEQUENCE [LARGE SCALE GENOMIC DNA]</scope>
    <source>
        <strain evidence="2">cv. PW_Plant_1</strain>
    </source>
</reference>
<dbReference type="EMBL" id="CM055110">
    <property type="protein sequence ID" value="KAJ7520514.1"/>
    <property type="molecule type" value="Genomic_DNA"/>
</dbReference>
<evidence type="ECO:0000313" key="2">
    <source>
        <dbReference type="Proteomes" id="UP001162992"/>
    </source>
</evidence>
<accession>A0ACC2ASJ6</accession>
<organism evidence="1 2">
    <name type="scientific">Diphasiastrum complanatum</name>
    <name type="common">Issler's clubmoss</name>
    <name type="synonym">Lycopodium complanatum</name>
    <dbReference type="NCBI Taxonomy" id="34168"/>
    <lineage>
        <taxon>Eukaryota</taxon>
        <taxon>Viridiplantae</taxon>
        <taxon>Streptophyta</taxon>
        <taxon>Embryophyta</taxon>
        <taxon>Tracheophyta</taxon>
        <taxon>Lycopodiopsida</taxon>
        <taxon>Lycopodiales</taxon>
        <taxon>Lycopodiaceae</taxon>
        <taxon>Lycopodioideae</taxon>
        <taxon>Diphasiastrum</taxon>
    </lineage>
</organism>
<comment type="caution">
    <text evidence="1">The sequence shown here is derived from an EMBL/GenBank/DDBJ whole genome shotgun (WGS) entry which is preliminary data.</text>
</comment>
<name>A0ACC2ASJ6_DIPCM</name>
<proteinExistence type="predicted"/>
<keyword evidence="2" id="KW-1185">Reference proteome</keyword>
<dbReference type="Proteomes" id="UP001162992">
    <property type="component" value="Chromosome 19"/>
</dbReference>
<protein>
    <submittedName>
        <fullName evidence="1">Uncharacterized protein</fullName>
    </submittedName>
</protein>
<sequence>MAFVAPSLALMSSPRKIAAATDNTVIANSNLYQHSRLLFNENSRKAVASSTRMEDRNTSSWSQGGRKSFASLRAKPHVSIALSESRTSAEDEHNEEEGQIFKHAVKDRSTVQTDTMRDLAAYAGWPGKMKDLLPPDGFVVLMSCAVGLMTGIGVVFFNYSVHEIHDIVWKGVPRASWLRDQHIQFTWQRILFVPVGGGMIVGLVNALRMSCEDSTKEKREEKETTSIWFQVRKGLSPFLKAFAAAITLGTGNSLGPEGPSVEIGASIAQGIGTIFKSSPERKSSLVAAGSAAGISSGFNAAVAGCFFAIESVLRPSSSDSASSLTTTMLLLSSVLASVISQAGLGSDPAFKLPAYDFRSPAELPLYLLLGIICGGVSVVFTKGCTYATYAFDSLQQVTSMPAAFLPSIGGLCVGLVALAYPEVLYWGFENVDVLLESRPWVRGPPVNLLLQLVGAKLLATSICRGSRLVGGIYAPSIFMGAALGSAYGKLVGFAVTHADPLYHLDALKVAAPQAYALVGMAAMLAGVCQVPLTSVLLLFELTRDYRIILPLMAAVGLSSWIASSSSPAKKKGEGGNVSQIANQQSKFMEGTDQSRLTFSRSTTNLNLSRMKFDQSKGPVESSSLVRSSKEMDICAIDSSLCLTYASPEEDEIMERLPVSAAMRTTFSVVPSTTAVVDVMQLMVARMEWCVLLVDSNHILQGLVTLGDIEKSAENLVTIAQQLELGGEAVSTICGCFTIEDEALKVVTAYPDMNLKTAQQLMNTGGFRQLPVINDNILRRDRRVLGVIDRESIMLACRFEATRKLLGPPLPVVKQQNSNDGAILHE</sequence>